<gene>
    <name evidence="3" type="ORF">E7746_11210</name>
</gene>
<sequence>MARVLKILIASLILFMTHVGAWAQMPIKLQVAPQVDPDSVDLAYYGKKHFWRAAGTVAGFNIGLWAFDRYVQNGDFARISLHSIKENFKHGFKWDNDKLGTNMFLHPYNGNLFYNAARSNGYNYWQSGLFAIGGSAMWEMFMECEYPSTNDIIATPIGGMAIGEVCYRASDAVLDDRTTGGERVRREVAAFLISPMRGLTRIINGDAWRKRSTTGRQFGTPSVAMEFSAGIRGLEFENEVYDSSLGFSMQFNLEYGDRFEVKSSRPYDYFRVRADINIVNSQPLLGQLDITGRLIARELLEKERSHMSIGLYQHFDYYDSDTISEVSAKCPYKLGIPASLGCGIMFRDIERNRWVLDAYLHSNAVILGSVLSDYYQVDERNYNLASGFSIKGGANMVFNRDKFSASLSHAYYRLFTWKGYHQYSDLDNISYKVLDAQGDHSVASFIVTEARCDLKLWRKLYLTLSFTHYMRSTHYRDFGHIKSSSMATRLMLTYKL</sequence>
<dbReference type="Proteomes" id="UP000297031">
    <property type="component" value="Chromosome"/>
</dbReference>
<reference evidence="3 4" key="1">
    <citation type="submission" date="2019-02" db="EMBL/GenBank/DDBJ databases">
        <title>Isolation and identification of novel species under the genus Muribaculum.</title>
        <authorList>
            <person name="Miyake S."/>
            <person name="Ding Y."/>
            <person name="Low A."/>
            <person name="Soh M."/>
            <person name="Seedorf H."/>
        </authorList>
    </citation>
    <scope>NUCLEOTIDE SEQUENCE [LARGE SCALE GENOMIC DNA]</scope>
    <source>
        <strain evidence="3 4">TLL-A4</strain>
    </source>
</reference>
<dbReference type="AlphaFoldDB" id="A0A4P7VQ73"/>
<accession>A0A4P7VQ73</accession>
<feature type="signal peptide" evidence="1">
    <location>
        <begin position="1"/>
        <end position="23"/>
    </location>
</feature>
<dbReference type="OrthoDB" id="9808630at2"/>
<dbReference type="InterPro" id="IPR025079">
    <property type="entry name" value="DUF3943"/>
</dbReference>
<keyword evidence="4" id="KW-1185">Reference proteome</keyword>
<organism evidence="3 4">
    <name type="scientific">Muribaculum gordoncarteri</name>
    <dbReference type="NCBI Taxonomy" id="2530390"/>
    <lineage>
        <taxon>Bacteria</taxon>
        <taxon>Pseudomonadati</taxon>
        <taxon>Bacteroidota</taxon>
        <taxon>Bacteroidia</taxon>
        <taxon>Bacteroidales</taxon>
        <taxon>Muribaculaceae</taxon>
        <taxon>Muribaculum</taxon>
    </lineage>
</organism>
<keyword evidence="1" id="KW-0732">Signal</keyword>
<name>A0A4P7VQ73_9BACT</name>
<dbReference type="Pfam" id="PF13084">
    <property type="entry name" value="DUF3943"/>
    <property type="match status" value="1"/>
</dbReference>
<protein>
    <submittedName>
        <fullName evidence="3">DUF3943 domain-containing protein</fullName>
    </submittedName>
</protein>
<dbReference type="RefSeq" id="WP_136410845.1">
    <property type="nucleotide sequence ID" value="NZ_CP039393.1"/>
</dbReference>
<dbReference type="EMBL" id="CP039393">
    <property type="protein sequence ID" value="QCD36409.1"/>
    <property type="molecule type" value="Genomic_DNA"/>
</dbReference>
<evidence type="ECO:0000256" key="1">
    <source>
        <dbReference type="SAM" id="SignalP"/>
    </source>
</evidence>
<evidence type="ECO:0000313" key="4">
    <source>
        <dbReference type="Proteomes" id="UP000297031"/>
    </source>
</evidence>
<evidence type="ECO:0000313" key="3">
    <source>
        <dbReference type="EMBL" id="QCD36409.1"/>
    </source>
</evidence>
<feature type="chain" id="PRO_5021029593" evidence="1">
    <location>
        <begin position="24"/>
        <end position="496"/>
    </location>
</feature>
<proteinExistence type="predicted"/>
<dbReference type="KEGG" id="mgod:E7746_11210"/>
<feature type="domain" description="DUF3943" evidence="2">
    <location>
        <begin position="91"/>
        <end position="196"/>
    </location>
</feature>
<evidence type="ECO:0000259" key="2">
    <source>
        <dbReference type="Pfam" id="PF13084"/>
    </source>
</evidence>